<evidence type="ECO:0000256" key="2">
    <source>
        <dbReference type="SAM" id="Coils"/>
    </source>
</evidence>
<dbReference type="GO" id="GO:0006623">
    <property type="term" value="P:protein targeting to vacuole"/>
    <property type="evidence" value="ECO:0007669"/>
    <property type="project" value="TreeGrafter"/>
</dbReference>
<feature type="compositionally biased region" description="Basic and acidic residues" evidence="3">
    <location>
        <begin position="151"/>
        <end position="172"/>
    </location>
</feature>
<comment type="caution">
    <text evidence="4">The sequence shown here is derived from an EMBL/GenBank/DDBJ whole genome shotgun (WGS) entry which is preliminary data.</text>
</comment>
<evidence type="ECO:0000256" key="1">
    <source>
        <dbReference type="ARBA" id="ARBA00061469"/>
    </source>
</evidence>
<reference evidence="4 5" key="1">
    <citation type="submission" date="2023-08" db="EMBL/GenBank/DDBJ databases">
        <title>Black Yeasts Isolated from many extreme environments.</title>
        <authorList>
            <person name="Coleine C."/>
            <person name="Stajich J.E."/>
            <person name="Selbmann L."/>
        </authorList>
    </citation>
    <scope>NUCLEOTIDE SEQUENCE [LARGE SCALE GENOMIC DNA]</scope>
    <source>
        <strain evidence="4 5">CCFEE 5910</strain>
    </source>
</reference>
<dbReference type="EMBL" id="JAVRRJ010000002">
    <property type="protein sequence ID" value="KAK5088718.1"/>
    <property type="molecule type" value="Genomic_DNA"/>
</dbReference>
<feature type="compositionally biased region" description="Polar residues" evidence="3">
    <location>
        <begin position="124"/>
        <end position="149"/>
    </location>
</feature>
<dbReference type="AlphaFoldDB" id="A0AAN7T4Y2"/>
<protein>
    <submittedName>
        <fullName evidence="4">Uncharacterized protein</fullName>
    </submittedName>
</protein>
<comment type="similarity">
    <text evidence="1">Belongs to the GID4/VID24 family.</text>
</comment>
<gene>
    <name evidence="4" type="ORF">LTR05_002939</name>
</gene>
<proteinExistence type="inferred from homology"/>
<keyword evidence="2" id="KW-0175">Coiled coil</keyword>
<dbReference type="GO" id="GO:0043161">
    <property type="term" value="P:proteasome-mediated ubiquitin-dependent protein catabolic process"/>
    <property type="evidence" value="ECO:0007669"/>
    <property type="project" value="TreeGrafter"/>
</dbReference>
<accession>A0AAN7T4Y2</accession>
<dbReference type="GO" id="GO:0034657">
    <property type="term" value="C:GID complex"/>
    <property type="evidence" value="ECO:0007669"/>
    <property type="project" value="TreeGrafter"/>
</dbReference>
<dbReference type="PANTHER" id="PTHR14534:SF3">
    <property type="entry name" value="GID COMPLEX SUBUNIT 4 HOMOLOG"/>
    <property type="match status" value="1"/>
</dbReference>
<evidence type="ECO:0000313" key="5">
    <source>
        <dbReference type="Proteomes" id="UP001309876"/>
    </source>
</evidence>
<feature type="compositionally biased region" description="Polar residues" evidence="3">
    <location>
        <begin position="873"/>
        <end position="887"/>
    </location>
</feature>
<feature type="region of interest" description="Disordered" evidence="3">
    <location>
        <begin position="954"/>
        <end position="1034"/>
    </location>
</feature>
<evidence type="ECO:0000256" key="3">
    <source>
        <dbReference type="SAM" id="MobiDB-lite"/>
    </source>
</evidence>
<feature type="compositionally biased region" description="Low complexity" evidence="3">
    <location>
        <begin position="12"/>
        <end position="28"/>
    </location>
</feature>
<feature type="compositionally biased region" description="Polar residues" evidence="3">
    <location>
        <begin position="237"/>
        <end position="263"/>
    </location>
</feature>
<feature type="compositionally biased region" description="Polar residues" evidence="3">
    <location>
        <begin position="970"/>
        <end position="996"/>
    </location>
</feature>
<keyword evidence="5" id="KW-1185">Reference proteome</keyword>
<feature type="region of interest" description="Disordered" evidence="3">
    <location>
        <begin position="77"/>
        <end position="349"/>
    </location>
</feature>
<dbReference type="GO" id="GO:0005773">
    <property type="term" value="C:vacuole"/>
    <property type="evidence" value="ECO:0007669"/>
    <property type="project" value="GOC"/>
</dbReference>
<feature type="compositionally biased region" description="Acidic residues" evidence="3">
    <location>
        <begin position="108"/>
        <end position="121"/>
    </location>
</feature>
<name>A0AAN7T4Y2_9EURO</name>
<feature type="region of interest" description="Disordered" evidence="3">
    <location>
        <begin position="868"/>
        <end position="895"/>
    </location>
</feature>
<evidence type="ECO:0000313" key="4">
    <source>
        <dbReference type="EMBL" id="KAK5088718.1"/>
    </source>
</evidence>
<feature type="region of interest" description="Disordered" evidence="3">
    <location>
        <begin position="1"/>
        <end position="58"/>
    </location>
</feature>
<dbReference type="GO" id="GO:0007039">
    <property type="term" value="P:protein catabolic process in the vacuole"/>
    <property type="evidence" value="ECO:0007669"/>
    <property type="project" value="TreeGrafter"/>
</dbReference>
<dbReference type="InterPro" id="IPR018618">
    <property type="entry name" value="GID4/10-like"/>
</dbReference>
<dbReference type="PANTHER" id="PTHR14534">
    <property type="entry name" value="VACUOLAR IMPORT AND DEGRADATION PROTEIN 24"/>
    <property type="match status" value="1"/>
</dbReference>
<organism evidence="4 5">
    <name type="scientific">Lithohypha guttulata</name>
    <dbReference type="NCBI Taxonomy" id="1690604"/>
    <lineage>
        <taxon>Eukaryota</taxon>
        <taxon>Fungi</taxon>
        <taxon>Dikarya</taxon>
        <taxon>Ascomycota</taxon>
        <taxon>Pezizomycotina</taxon>
        <taxon>Eurotiomycetes</taxon>
        <taxon>Chaetothyriomycetidae</taxon>
        <taxon>Chaetothyriales</taxon>
        <taxon>Trichomeriaceae</taxon>
        <taxon>Lithohypha</taxon>
    </lineage>
</organism>
<dbReference type="Proteomes" id="UP001309876">
    <property type="component" value="Unassembled WGS sequence"/>
</dbReference>
<dbReference type="GO" id="GO:0045721">
    <property type="term" value="P:negative regulation of gluconeogenesis"/>
    <property type="evidence" value="ECO:0007669"/>
    <property type="project" value="TreeGrafter"/>
</dbReference>
<feature type="coiled-coil region" evidence="2">
    <location>
        <begin position="662"/>
        <end position="718"/>
    </location>
</feature>
<dbReference type="Pfam" id="PF09783">
    <property type="entry name" value="Vac_ImportDeg"/>
    <property type="match status" value="2"/>
</dbReference>
<feature type="compositionally biased region" description="Pro residues" evidence="3">
    <location>
        <begin position="191"/>
        <end position="202"/>
    </location>
</feature>
<sequence>MDAASGSPPLPSSSNSPPQPSQELSSRSDSIPSRRTDLPNLTQTRGVSAAQRLTRPDVGLNEFRSLLEAAQRIASSASLGLDSGQWVDESLPEPRIRSGRPHVPGEDSGSEEGDEDEDEAEGLAQTTIMEETSQEVQHSAEESVQNSVLSHEMDALNDFVRENVRRRNDNRTFLEPQEEVDRLYAGLSWDPAPPPPPPPPPRTVAQVRPDQARETLRRAVAITRDLQQHQHARRLQSEQPAQSGTHPQSMNNNGRSDHYTTTGPLPVRDSFYDWAPQSQDEDPAELTNETTAVSHSARRWRPSERLQDYASSHARRESATDSGVENLGPTNPPLGWTSVTRPAPREFGDHNDIVDRVERALQEYRMARRALRPEPHDNVPRPDTVRLGTTEMATSRVPNYRPSHFRSAIDGLPQTDIALADAHWSARFGEANTQSDEPMVRSAANDRWRRDDSIRQRIREQARERRRRVVNSMLEQESSDLIATGPLFEGSGSSTVNGGADSWLTLETTNDRNRRLLGKTREVEAEISSKDLKQAKCALQHLARLREPDMKPEKAWKQAAELGLHNQSLYEESNNKLAMSLDDLPRPLHCSWLEPGMIWSGTQSADDTKDHLVASRTNAEVDALRRYREQRERVETVAHQNDGLRMRLREGRDPLERALSVARNSMAVLEDAERDLNSMLERSEQLLAESNESRYESREMLRQQLRETDERLRRIESDSTPDPVNSQIDTIRKIKDHWDVKVTLHSTDWDKMTVTGTMTAGHRRNWATQASDGEISAMDSFFTGEIIDFATHGLDTLSSTERKSTSNDGDLYRNKHIQDDWKIGGPETDLAYWSGIGPFKKEVGRVLSEREASIADCTHQHEMDRLLPDVPSSIDNEQETAQPTNPDSEQKESLPAITKASTGAHLARLLEDEKHDLKMRTMHGLLSDKDWLNKHINSQGWILMRWKERCFVSPGAGPNPEPSRPWIPNQPASAATDTSRGLFRSQDSPSDPSNPRSAGLYRRRQNERNSQRIYTTNAAERDEITSSTGVTSGGIGSRQATWGLTISGFYYVALNRQTGQIEALYYDCGSAPFQRLKMGPLLTMSMALEDEGLTSRKTDDEMLLDDKVGLREIQPAMSGLRTNFNVVEFR</sequence>